<dbReference type="GO" id="GO:0005886">
    <property type="term" value="C:plasma membrane"/>
    <property type="evidence" value="ECO:0007669"/>
    <property type="project" value="UniProtKB-SubCell"/>
</dbReference>
<organism evidence="10 11">
    <name type="scientific">Caenorhabditis angaria</name>
    <dbReference type="NCBI Taxonomy" id="860376"/>
    <lineage>
        <taxon>Eukaryota</taxon>
        <taxon>Metazoa</taxon>
        <taxon>Ecdysozoa</taxon>
        <taxon>Nematoda</taxon>
        <taxon>Chromadorea</taxon>
        <taxon>Rhabditida</taxon>
        <taxon>Rhabditina</taxon>
        <taxon>Rhabditomorpha</taxon>
        <taxon>Rhabditoidea</taxon>
        <taxon>Rhabditidae</taxon>
        <taxon>Peloderinae</taxon>
        <taxon>Caenorhabditis</taxon>
    </lineage>
</organism>
<name>A0A9P1N9M9_9PELO</name>
<feature type="chain" id="PRO_5040290857" description="LRRCT domain-containing protein" evidence="9">
    <location>
        <begin position="22"/>
        <end position="785"/>
    </location>
</feature>
<dbReference type="Proteomes" id="UP001152747">
    <property type="component" value="Unassembled WGS sequence"/>
</dbReference>
<keyword evidence="8" id="KW-1133">Transmembrane helix</keyword>
<evidence type="ECO:0000256" key="8">
    <source>
        <dbReference type="SAM" id="Phobius"/>
    </source>
</evidence>
<keyword evidence="4 9" id="KW-0732">Signal</keyword>
<dbReference type="PROSITE" id="PS51450">
    <property type="entry name" value="LRR"/>
    <property type="match status" value="5"/>
</dbReference>
<dbReference type="Gene3D" id="3.80.10.10">
    <property type="entry name" value="Ribonuclease Inhibitor"/>
    <property type="match status" value="2"/>
</dbReference>
<dbReference type="InterPro" id="IPR001611">
    <property type="entry name" value="Leu-rich_rpt"/>
</dbReference>
<dbReference type="AlphaFoldDB" id="A0A9P1N9M9"/>
<keyword evidence="6 8" id="KW-0472">Membrane</keyword>
<evidence type="ECO:0000256" key="9">
    <source>
        <dbReference type="SAM" id="SignalP"/>
    </source>
</evidence>
<accession>A0A9P1N9M9</accession>
<keyword evidence="11" id="KW-1185">Reference proteome</keyword>
<evidence type="ECO:0000256" key="2">
    <source>
        <dbReference type="ARBA" id="ARBA00022475"/>
    </source>
</evidence>
<keyword evidence="2" id="KW-1003">Cell membrane</keyword>
<feature type="region of interest" description="Disordered" evidence="7">
    <location>
        <begin position="676"/>
        <end position="696"/>
    </location>
</feature>
<comment type="subcellular location">
    <subcellularLocation>
        <location evidence="1">Cell membrane</location>
    </subcellularLocation>
</comment>
<evidence type="ECO:0000256" key="5">
    <source>
        <dbReference type="ARBA" id="ARBA00022737"/>
    </source>
</evidence>
<evidence type="ECO:0000313" key="11">
    <source>
        <dbReference type="Proteomes" id="UP001152747"/>
    </source>
</evidence>
<keyword evidence="3" id="KW-0433">Leucine-rich repeat</keyword>
<evidence type="ECO:0000256" key="4">
    <source>
        <dbReference type="ARBA" id="ARBA00022729"/>
    </source>
</evidence>
<feature type="signal peptide" evidence="9">
    <location>
        <begin position="1"/>
        <end position="21"/>
    </location>
</feature>
<gene>
    <name evidence="10" type="ORF">CAMP_LOCUS17477</name>
</gene>
<keyword evidence="8" id="KW-0812">Transmembrane</keyword>
<evidence type="ECO:0000256" key="7">
    <source>
        <dbReference type="SAM" id="MobiDB-lite"/>
    </source>
</evidence>
<feature type="compositionally biased region" description="Low complexity" evidence="7">
    <location>
        <begin position="685"/>
        <end position="696"/>
    </location>
</feature>
<dbReference type="OrthoDB" id="1055097at2759"/>
<protein>
    <recommendedName>
        <fullName evidence="12">LRRCT domain-containing protein</fullName>
    </recommendedName>
</protein>
<evidence type="ECO:0000256" key="6">
    <source>
        <dbReference type="ARBA" id="ARBA00023136"/>
    </source>
</evidence>
<dbReference type="FunFam" id="3.80.10.10:FF:001167">
    <property type="entry name" value="Chaoptin"/>
    <property type="match status" value="1"/>
</dbReference>
<feature type="compositionally biased region" description="Acidic residues" evidence="7">
    <location>
        <begin position="537"/>
        <end position="551"/>
    </location>
</feature>
<evidence type="ECO:0000256" key="1">
    <source>
        <dbReference type="ARBA" id="ARBA00004236"/>
    </source>
</evidence>
<dbReference type="GO" id="GO:0048468">
    <property type="term" value="P:cell development"/>
    <property type="evidence" value="ECO:0007669"/>
    <property type="project" value="UniProtKB-ARBA"/>
</dbReference>
<dbReference type="SMART" id="SM00369">
    <property type="entry name" value="LRR_TYP"/>
    <property type="match status" value="14"/>
</dbReference>
<dbReference type="SUPFAM" id="SSF52058">
    <property type="entry name" value="L domain-like"/>
    <property type="match status" value="2"/>
</dbReference>
<dbReference type="InterPro" id="IPR003591">
    <property type="entry name" value="Leu-rich_rpt_typical-subtyp"/>
</dbReference>
<evidence type="ECO:0000256" key="3">
    <source>
        <dbReference type="ARBA" id="ARBA00022614"/>
    </source>
</evidence>
<evidence type="ECO:0000313" key="10">
    <source>
        <dbReference type="EMBL" id="CAI5454840.1"/>
    </source>
</evidence>
<feature type="region of interest" description="Disordered" evidence="7">
    <location>
        <begin position="531"/>
        <end position="568"/>
    </location>
</feature>
<dbReference type="EMBL" id="CANHGI010000006">
    <property type="protein sequence ID" value="CAI5454840.1"/>
    <property type="molecule type" value="Genomic_DNA"/>
</dbReference>
<proteinExistence type="predicted"/>
<evidence type="ECO:0008006" key="12">
    <source>
        <dbReference type="Google" id="ProtNLM"/>
    </source>
</evidence>
<sequence length="785" mass="87297">MTGSSQLLLLFSILFSLIVNGFTCPGQVTEICLCSELHNGVVLDCSKTDGYQTMEVLRKNQALLGLIQSLTLQESKLATIPKEFFSGLFIKKLDLSNNLMTSIDDNAFDGMNSVLQELVLNHNKLQRIPSKAIAGLPMLLRLDISNNTINEIPEEDVFPTLTKIYDVNLGSNNISQIHTSTFQNVKNTIQTINLGHNKLSAVPSSAIRGLKQLQALHLHKNQIKQLEALNFLNLPVLNLLNLAGNQISDLNRQAFLNVPNLRYLYLTDNKINKLMSHQFASFEQLEMLDLTNNQIIEVPNECLSGLKQMRQLYLGNNQIKSIGKNAFSNSSIVVLVLSGNNLTTLPEGVITGLANLQQVSFRKNQIASVHQNAFYNAPSLVMIDLADNYLTEIAPSTFLAQLNLLLIDLSSNKLTKTPYAAFNRRVGTVLLKENPLVCTEKIHMLQDGTGINIEDSEDIICGGKPKTTTTTQSSLVQMPKMIPRKHHEPTQIPNGAFQQAGLVRPTSRSHSRFVTDKTHDIPRIIMTTPSPRHQEEEQANVEEENIEEESGPEFVLDETTKSQEQEIPKPSVLPTREDLAATPISTTPNPPRRYTDIADNPNIIHPFPVPFLKRGPHMNKATAVRVTTEGPVTEEVHTLPPSILIEPGSTPKFNTSQAPDHTRVNTEHFEEFALRSKIDREEESSTTASDSSPPSKSMFPTTIVMICVGTALIVMVAVILGLCISKHRQLRFENTYSDSSVARTNEYVAAQAHLNSVYSTQRVGRFEDSPAWIYNPGANYCNYYK</sequence>
<feature type="transmembrane region" description="Helical" evidence="8">
    <location>
        <begin position="703"/>
        <end position="724"/>
    </location>
</feature>
<feature type="compositionally biased region" description="Basic and acidic residues" evidence="7">
    <location>
        <begin position="558"/>
        <end position="567"/>
    </location>
</feature>
<dbReference type="PANTHER" id="PTHR24366">
    <property type="entry name" value="IG(IMMUNOGLOBULIN) AND LRR(LEUCINE RICH REPEAT) DOMAINS"/>
    <property type="match status" value="1"/>
</dbReference>
<reference evidence="10" key="1">
    <citation type="submission" date="2022-11" db="EMBL/GenBank/DDBJ databases">
        <authorList>
            <person name="Kikuchi T."/>
        </authorList>
    </citation>
    <scope>NUCLEOTIDE SEQUENCE</scope>
    <source>
        <strain evidence="10">PS1010</strain>
    </source>
</reference>
<comment type="caution">
    <text evidence="10">The sequence shown here is derived from an EMBL/GenBank/DDBJ whole genome shotgun (WGS) entry which is preliminary data.</text>
</comment>
<feature type="region of interest" description="Disordered" evidence="7">
    <location>
        <begin position="581"/>
        <end position="600"/>
    </location>
</feature>
<keyword evidence="5" id="KW-0677">Repeat</keyword>
<dbReference type="PANTHER" id="PTHR24366:SF96">
    <property type="entry name" value="LEUCINE RICH REPEAT CONTAINING 53"/>
    <property type="match status" value="1"/>
</dbReference>
<dbReference type="Pfam" id="PF13855">
    <property type="entry name" value="LRR_8"/>
    <property type="match status" value="5"/>
</dbReference>
<dbReference type="InterPro" id="IPR032675">
    <property type="entry name" value="LRR_dom_sf"/>
</dbReference>